<dbReference type="Proteomes" id="UP000018144">
    <property type="component" value="Unassembled WGS sequence"/>
</dbReference>
<dbReference type="AlphaFoldDB" id="U4L3V3"/>
<feature type="compositionally biased region" description="Basic and acidic residues" evidence="1">
    <location>
        <begin position="243"/>
        <end position="273"/>
    </location>
</feature>
<keyword evidence="3" id="KW-1185">Reference proteome</keyword>
<evidence type="ECO:0000256" key="1">
    <source>
        <dbReference type="SAM" id="MobiDB-lite"/>
    </source>
</evidence>
<feature type="region of interest" description="Disordered" evidence="1">
    <location>
        <begin position="243"/>
        <end position="288"/>
    </location>
</feature>
<dbReference type="EMBL" id="HF935215">
    <property type="protein sequence ID" value="CCX04735.1"/>
    <property type="molecule type" value="Genomic_DNA"/>
</dbReference>
<organism evidence="2 3">
    <name type="scientific">Pyronema omphalodes (strain CBS 100304)</name>
    <name type="common">Pyronema confluens</name>
    <dbReference type="NCBI Taxonomy" id="1076935"/>
    <lineage>
        <taxon>Eukaryota</taxon>
        <taxon>Fungi</taxon>
        <taxon>Dikarya</taxon>
        <taxon>Ascomycota</taxon>
        <taxon>Pezizomycotina</taxon>
        <taxon>Pezizomycetes</taxon>
        <taxon>Pezizales</taxon>
        <taxon>Pyronemataceae</taxon>
        <taxon>Pyronema</taxon>
    </lineage>
</organism>
<gene>
    <name evidence="2" type="ORF">PCON_03399</name>
</gene>
<reference evidence="2 3" key="1">
    <citation type="journal article" date="2013" name="PLoS Genet.">
        <title>The genome and development-dependent transcriptomes of Pyronema confluens: a window into fungal evolution.</title>
        <authorList>
            <person name="Traeger S."/>
            <person name="Altegoer F."/>
            <person name="Freitag M."/>
            <person name="Gabaldon T."/>
            <person name="Kempken F."/>
            <person name="Kumar A."/>
            <person name="Marcet-Houben M."/>
            <person name="Poggeler S."/>
            <person name="Stajich J.E."/>
            <person name="Nowrousian M."/>
        </authorList>
    </citation>
    <scope>NUCLEOTIDE SEQUENCE [LARGE SCALE GENOMIC DNA]</scope>
    <source>
        <strain evidence="3">CBS 100304</strain>
        <tissue evidence="2">Vegetative mycelium</tissue>
    </source>
</reference>
<proteinExistence type="predicted"/>
<name>U4L3V3_PYROM</name>
<evidence type="ECO:0000313" key="2">
    <source>
        <dbReference type="EMBL" id="CCX04735.1"/>
    </source>
</evidence>
<sequence>MPRRPDPGFSNTYRQMISNLPKPATKYHYMLFGYKVTVLLPTNNRELAECGADGTLQALSTVTQSINLSRTTPDMDIDKRKIYQLTFMSYLQQYQNWGAEQDSQSPWPQLTEQMETHQRGARDLGIVDNNVFGYEDGFMAERFDRVMGYVERETLPLKNMYKQELKRRKKFYDEARAEIQRQFLWNEINEVEYEQEMYFLNDTEEREHVIGEWMNDSKWAMTLVYDALMDFYQKLQRDLGVHPDQLHPEKEEQNDVGEHPEEMDANVVKKEQDMSDSSMSDTLMRSPV</sequence>
<accession>U4L3V3</accession>
<evidence type="ECO:0000313" key="3">
    <source>
        <dbReference type="Proteomes" id="UP000018144"/>
    </source>
</evidence>
<protein>
    <submittedName>
        <fullName evidence="2">Uncharacterized protein</fullName>
    </submittedName>
</protein>